<sequence length="133" mass="15342">MNCDCLYGGARTATFWANSDGVALMSFKTLTEEWKQGIRTDLAEEMVHRHTKLYEALAGSSLRNSFLEDIQWRRGEQMTDLSAAAKTNHAQALERTYSIYTWLQAEVAQAWLVKTMGSWKRREKIILMATRYL</sequence>
<dbReference type="Proteomes" id="UP001152087">
    <property type="component" value="Unassembled WGS sequence"/>
</dbReference>
<comment type="caution">
    <text evidence="1">The sequence shown here is derived from an EMBL/GenBank/DDBJ whole genome shotgun (WGS) entry which is preliminary data.</text>
</comment>
<protein>
    <submittedName>
        <fullName evidence="1">Uncharacterized protein</fullName>
    </submittedName>
</protein>
<proteinExistence type="predicted"/>
<dbReference type="AlphaFoldDB" id="A0A9W8REY3"/>
<evidence type="ECO:0000313" key="2">
    <source>
        <dbReference type="Proteomes" id="UP001152087"/>
    </source>
</evidence>
<dbReference type="EMBL" id="JAOQAV010000002">
    <property type="protein sequence ID" value="KAJ4196480.1"/>
    <property type="molecule type" value="Genomic_DNA"/>
</dbReference>
<reference evidence="1" key="1">
    <citation type="submission" date="2022-09" db="EMBL/GenBank/DDBJ databases">
        <title>Fusarium specimens isolated from Avocado Roots.</title>
        <authorList>
            <person name="Stajich J."/>
            <person name="Roper C."/>
            <person name="Heimlech-Rivalta G."/>
        </authorList>
    </citation>
    <scope>NUCLEOTIDE SEQUENCE</scope>
    <source>
        <strain evidence="1">A02</strain>
    </source>
</reference>
<gene>
    <name evidence="1" type="ORF">NW755_001266</name>
</gene>
<accession>A0A9W8REY3</accession>
<name>A0A9W8REY3_9HYPO</name>
<evidence type="ECO:0000313" key="1">
    <source>
        <dbReference type="EMBL" id="KAJ4196480.1"/>
    </source>
</evidence>
<organism evidence="1 2">
    <name type="scientific">Fusarium falciforme</name>
    <dbReference type="NCBI Taxonomy" id="195108"/>
    <lineage>
        <taxon>Eukaryota</taxon>
        <taxon>Fungi</taxon>
        <taxon>Dikarya</taxon>
        <taxon>Ascomycota</taxon>
        <taxon>Pezizomycotina</taxon>
        <taxon>Sordariomycetes</taxon>
        <taxon>Hypocreomycetidae</taxon>
        <taxon>Hypocreales</taxon>
        <taxon>Nectriaceae</taxon>
        <taxon>Fusarium</taxon>
        <taxon>Fusarium solani species complex</taxon>
    </lineage>
</organism>
<keyword evidence="2" id="KW-1185">Reference proteome</keyword>